<dbReference type="Gene3D" id="3.90.190.10">
    <property type="entry name" value="Protein tyrosine phosphatase superfamily"/>
    <property type="match status" value="1"/>
</dbReference>
<evidence type="ECO:0000259" key="3">
    <source>
        <dbReference type="Pfam" id="PF17184"/>
    </source>
</evidence>
<accession>A0A8T2TSH0</accession>
<organism evidence="5 6">
    <name type="scientific">Ceratopteris richardii</name>
    <name type="common">Triangle waterfern</name>
    <dbReference type="NCBI Taxonomy" id="49495"/>
    <lineage>
        <taxon>Eukaryota</taxon>
        <taxon>Viridiplantae</taxon>
        <taxon>Streptophyta</taxon>
        <taxon>Embryophyta</taxon>
        <taxon>Tracheophyta</taxon>
        <taxon>Polypodiopsida</taxon>
        <taxon>Polypodiidae</taxon>
        <taxon>Polypodiales</taxon>
        <taxon>Pteridineae</taxon>
        <taxon>Pteridaceae</taxon>
        <taxon>Parkerioideae</taxon>
        <taxon>Ceratopteris</taxon>
    </lineage>
</organism>
<dbReference type="GO" id="GO:0019988">
    <property type="term" value="P:charged-tRNA amino acid modification"/>
    <property type="evidence" value="ECO:0007669"/>
    <property type="project" value="InterPro"/>
</dbReference>
<dbReference type="Pfam" id="PF17184">
    <property type="entry name" value="Rit1_C"/>
    <property type="match status" value="1"/>
</dbReference>
<evidence type="ECO:0000313" key="6">
    <source>
        <dbReference type="Proteomes" id="UP000825935"/>
    </source>
</evidence>
<dbReference type="OrthoDB" id="45256at2759"/>
<evidence type="ECO:0008006" key="7">
    <source>
        <dbReference type="Google" id="ProtNLM"/>
    </source>
</evidence>
<feature type="region of interest" description="Disordered" evidence="1">
    <location>
        <begin position="143"/>
        <end position="163"/>
    </location>
</feature>
<protein>
    <recommendedName>
        <fullName evidence="7">Initiator tRNA phosphoribosyl transferase family protein</fullName>
    </recommendedName>
</protein>
<dbReference type="PANTHER" id="PTHR31811:SF0">
    <property type="entry name" value="TRNA A64-2'-O-RIBOSYLPHOSPHATE TRANSFERASE"/>
    <property type="match status" value="1"/>
</dbReference>
<gene>
    <name evidence="4" type="ORF">KP509_11G045400</name>
    <name evidence="5" type="ORF">KP509_11G045500</name>
</gene>
<comment type="caution">
    <text evidence="5">The sequence shown here is derived from an EMBL/GenBank/DDBJ whole genome shotgun (WGS) entry which is preliminary data.</text>
</comment>
<sequence>MFREMDDESRSIYKVSRKIKRSELNSLYNSLRSIYQDSQFVGEIRALWPELPMLANLRCGLWYAPSFHSTCYFKSTDGHNGNWSFNPSRLNMHVALLAAQKGGCFVVDATRQGKRFPDSFSKTIPIWTCVLNRAIYEYRRSSSDRDISPEGKPGKQAVNPDHFPNEDIESWDCSLHLPLWVSDTEREKIEQQVDNWVKVLWAANADVGPLSKILNKPLQPLWISQNTVVWLNEVPDAASWTFTPIILVSASQPLPRAQRMSDGESGWNYIPGAADDEESWSRGLTPALFWKHAFTLLEGPADKCNRMVADIVERDRVSWAYRGLEASQIQVKSLKNNCGTYDRLQQKGNSSCEVEVNDASEQEYSNYTSIMYWIGETNIAICNATCALITQFTGSLIECGTDSHLLFPGMYLHLPVVDAKHNRFSLQNNLSQAIEFAKKSITNNLSLLIVCPNGEDLSVCVCLAILLALFNAEGTFDAGSLFREKGISKWDVRQRLVYLCKYAINARPSRGNLRQVFQFLLNLGNHDKACNDFH</sequence>
<dbReference type="PIRSF" id="PIRSF007747">
    <property type="entry name" value="Ribosyl_Ptfrase"/>
    <property type="match status" value="1"/>
</dbReference>
<dbReference type="EMBL" id="CM035416">
    <property type="protein sequence ID" value="KAH7425229.1"/>
    <property type="molecule type" value="Genomic_DNA"/>
</dbReference>
<proteinExistence type="predicted"/>
<dbReference type="InterPro" id="IPR029021">
    <property type="entry name" value="Prot-tyrosine_phosphatase-like"/>
</dbReference>
<dbReference type="GO" id="GO:0005737">
    <property type="term" value="C:cytoplasm"/>
    <property type="evidence" value="ECO:0007669"/>
    <property type="project" value="TreeGrafter"/>
</dbReference>
<dbReference type="Pfam" id="PF04179">
    <property type="entry name" value="Init_tRNA_PT"/>
    <property type="match status" value="1"/>
</dbReference>
<dbReference type="InterPro" id="IPR033449">
    <property type="entry name" value="Rit1_N"/>
</dbReference>
<feature type="domain" description="Rit1 DUSP-like" evidence="2">
    <location>
        <begin position="411"/>
        <end position="520"/>
    </location>
</feature>
<feature type="domain" description="Rit1 N-terminal" evidence="3">
    <location>
        <begin position="23"/>
        <end position="313"/>
    </location>
</feature>
<name>A0A8T2TSH0_CERRI</name>
<dbReference type="AlphaFoldDB" id="A0A8T2TSH0"/>
<dbReference type="GO" id="GO:0043399">
    <property type="term" value="F:tRNA adenosine(64)-2'-O-ribosylphosphate transferase activity"/>
    <property type="evidence" value="ECO:0007669"/>
    <property type="project" value="InterPro"/>
</dbReference>
<feature type="compositionally biased region" description="Basic and acidic residues" evidence="1">
    <location>
        <begin position="143"/>
        <end position="153"/>
    </location>
</feature>
<dbReference type="OMA" id="PVFWANQ"/>
<dbReference type="EMBL" id="CM035416">
    <property type="protein sequence ID" value="KAH7425230.1"/>
    <property type="molecule type" value="Genomic_DNA"/>
</dbReference>
<evidence type="ECO:0000313" key="4">
    <source>
        <dbReference type="EMBL" id="KAH7425229.1"/>
    </source>
</evidence>
<dbReference type="InterPro" id="IPR007306">
    <property type="entry name" value="Rit1"/>
</dbReference>
<evidence type="ECO:0000313" key="5">
    <source>
        <dbReference type="EMBL" id="KAH7425230.1"/>
    </source>
</evidence>
<evidence type="ECO:0000256" key="1">
    <source>
        <dbReference type="SAM" id="MobiDB-lite"/>
    </source>
</evidence>
<dbReference type="InterPro" id="IPR033421">
    <property type="entry name" value="Rit1_DUSP-like"/>
</dbReference>
<dbReference type="Proteomes" id="UP000825935">
    <property type="component" value="Chromosome 11"/>
</dbReference>
<keyword evidence="6" id="KW-1185">Reference proteome</keyword>
<dbReference type="PANTHER" id="PTHR31811">
    <property type="entry name" value="TRNA A64-2'-O-RIBOSYLPHOSPHATE TRANSFERASE"/>
    <property type="match status" value="1"/>
</dbReference>
<evidence type="ECO:0000259" key="2">
    <source>
        <dbReference type="Pfam" id="PF04179"/>
    </source>
</evidence>
<reference evidence="5" key="1">
    <citation type="submission" date="2021-08" db="EMBL/GenBank/DDBJ databases">
        <title>WGS assembly of Ceratopteris richardii.</title>
        <authorList>
            <person name="Marchant D.B."/>
            <person name="Chen G."/>
            <person name="Jenkins J."/>
            <person name="Shu S."/>
            <person name="Leebens-Mack J."/>
            <person name="Grimwood J."/>
            <person name="Schmutz J."/>
            <person name="Soltis P."/>
            <person name="Soltis D."/>
            <person name="Chen Z.-H."/>
        </authorList>
    </citation>
    <scope>NUCLEOTIDE SEQUENCE</scope>
    <source>
        <strain evidence="5">Whitten #5841</strain>
        <tissue evidence="5">Leaf</tissue>
    </source>
</reference>